<dbReference type="Gene3D" id="3.10.105.10">
    <property type="entry name" value="Dipeptide-binding Protein, Domain 3"/>
    <property type="match status" value="1"/>
</dbReference>
<evidence type="ECO:0000259" key="4">
    <source>
        <dbReference type="Pfam" id="PF00496"/>
    </source>
</evidence>
<name>A0A1I4DUQ0_9PROT</name>
<dbReference type="InterPro" id="IPR039424">
    <property type="entry name" value="SBP_5"/>
</dbReference>
<evidence type="ECO:0000256" key="1">
    <source>
        <dbReference type="ARBA" id="ARBA00004418"/>
    </source>
</evidence>
<dbReference type="GO" id="GO:1904680">
    <property type="term" value="F:peptide transmembrane transporter activity"/>
    <property type="evidence" value="ECO:0007669"/>
    <property type="project" value="TreeGrafter"/>
</dbReference>
<evidence type="ECO:0000313" key="6">
    <source>
        <dbReference type="Proteomes" id="UP000199473"/>
    </source>
</evidence>
<keyword evidence="6" id="KW-1185">Reference proteome</keyword>
<reference evidence="5 6" key="1">
    <citation type="submission" date="2016-10" db="EMBL/GenBank/DDBJ databases">
        <authorList>
            <person name="de Groot N.N."/>
        </authorList>
    </citation>
    <scope>NUCLEOTIDE SEQUENCE [LARGE SCALE GENOMIC DNA]</scope>
    <source>
        <strain evidence="5 6">DSM 19981</strain>
    </source>
</reference>
<dbReference type="OrthoDB" id="7318145at2"/>
<proteinExistence type="inferred from homology"/>
<dbReference type="Gene3D" id="3.40.190.10">
    <property type="entry name" value="Periplasmic binding protein-like II"/>
    <property type="match status" value="1"/>
</dbReference>
<protein>
    <submittedName>
        <fullName evidence="5">Peptide/nickel transport system substrate-binding protein</fullName>
    </submittedName>
</protein>
<dbReference type="Pfam" id="PF00496">
    <property type="entry name" value="SBP_bac_5"/>
    <property type="match status" value="1"/>
</dbReference>
<dbReference type="GO" id="GO:0015833">
    <property type="term" value="P:peptide transport"/>
    <property type="evidence" value="ECO:0007669"/>
    <property type="project" value="TreeGrafter"/>
</dbReference>
<dbReference type="GO" id="GO:0030288">
    <property type="term" value="C:outer membrane-bounded periplasmic space"/>
    <property type="evidence" value="ECO:0007669"/>
    <property type="project" value="UniProtKB-ARBA"/>
</dbReference>
<accession>A0A1I4DUQ0</accession>
<comment type="similarity">
    <text evidence="2">Belongs to the bacterial solute-binding protein 5 family.</text>
</comment>
<evidence type="ECO:0000256" key="3">
    <source>
        <dbReference type="SAM" id="SignalP"/>
    </source>
</evidence>
<dbReference type="InterPro" id="IPR030678">
    <property type="entry name" value="Peptide/Ni-bd"/>
</dbReference>
<gene>
    <name evidence="5" type="ORF">SAMN02745775_11279</name>
</gene>
<dbReference type="GO" id="GO:0043190">
    <property type="term" value="C:ATP-binding cassette (ABC) transporter complex"/>
    <property type="evidence" value="ECO:0007669"/>
    <property type="project" value="InterPro"/>
</dbReference>
<evidence type="ECO:0000313" key="5">
    <source>
        <dbReference type="EMBL" id="SFK96400.1"/>
    </source>
</evidence>
<dbReference type="RefSeq" id="WP_092962336.1">
    <property type="nucleotide sequence ID" value="NZ_FOSQ01000012.1"/>
</dbReference>
<dbReference type="Proteomes" id="UP000199473">
    <property type="component" value="Unassembled WGS sequence"/>
</dbReference>
<dbReference type="EMBL" id="FOSQ01000012">
    <property type="protein sequence ID" value="SFK96400.1"/>
    <property type="molecule type" value="Genomic_DNA"/>
</dbReference>
<dbReference type="SUPFAM" id="SSF53850">
    <property type="entry name" value="Periplasmic binding protein-like II"/>
    <property type="match status" value="1"/>
</dbReference>
<keyword evidence="3" id="KW-0732">Signal</keyword>
<dbReference type="PANTHER" id="PTHR30290:SF83">
    <property type="entry name" value="ABC TRANSPORTER SUBSTRATE-BINDING PROTEIN"/>
    <property type="match status" value="1"/>
</dbReference>
<feature type="signal peptide" evidence="3">
    <location>
        <begin position="1"/>
        <end position="26"/>
    </location>
</feature>
<dbReference type="PIRSF" id="PIRSF002741">
    <property type="entry name" value="MppA"/>
    <property type="match status" value="1"/>
</dbReference>
<feature type="domain" description="Solute-binding protein family 5" evidence="4">
    <location>
        <begin position="72"/>
        <end position="424"/>
    </location>
</feature>
<feature type="chain" id="PRO_5011796409" evidence="3">
    <location>
        <begin position="27"/>
        <end position="502"/>
    </location>
</feature>
<sequence>MTGIPFARRAALAALLATGLAGQALAQPRNLTIALSTNVNTLDPHNTTTIGTDLSVISHIHMALLVRGPDMKLQPQLATEWRAVDDTTWRFTLRSGVTFSNGEALDAEAVKWNLERVMNPANNARVRPWFALVSEVSVISPTEIEVKTRSPYPALADQLSTFFLLPPRWTQSNNPANSAVGAGPYELRQFTSGDRAVLQARAGWTGDRPAFDTVTFRVIPEAGARIAALMAGEVDLITGVPPSEMRRIDQSGRARSGHVDSIRSVFVKYNLLTPPFRDSRPLRQALNAAVDREAIRDAIWNGIGSVSTCQVLTPAYFGYNESLRAPTYDPARARRLLQEAGVRPGQLTIEFEVPIGPYLLAQEITQAVAAQLEEVGVRTRIVEMEFGAWMNKYLRAPTMGQMAYLSQAWPTLDADGLLALFESGSPYAYWNDEPFTTLLRQARQTTDAARRRAIYAQATQRMCEESPVLFLFTQPVTYATSNRVTWRARGDDWVRAGDIAPR</sequence>
<dbReference type="Gene3D" id="3.90.76.10">
    <property type="entry name" value="Dipeptide-binding Protein, Domain 1"/>
    <property type="match status" value="1"/>
</dbReference>
<dbReference type="AlphaFoldDB" id="A0A1I4DUQ0"/>
<dbReference type="STRING" id="1123062.SAMN02745775_11279"/>
<dbReference type="PANTHER" id="PTHR30290">
    <property type="entry name" value="PERIPLASMIC BINDING COMPONENT OF ABC TRANSPORTER"/>
    <property type="match status" value="1"/>
</dbReference>
<comment type="subcellular location">
    <subcellularLocation>
        <location evidence="1">Periplasm</location>
    </subcellularLocation>
</comment>
<evidence type="ECO:0000256" key="2">
    <source>
        <dbReference type="ARBA" id="ARBA00005695"/>
    </source>
</evidence>
<organism evidence="5 6">
    <name type="scientific">Falsiroseomonas stagni DSM 19981</name>
    <dbReference type="NCBI Taxonomy" id="1123062"/>
    <lineage>
        <taxon>Bacteria</taxon>
        <taxon>Pseudomonadati</taxon>
        <taxon>Pseudomonadota</taxon>
        <taxon>Alphaproteobacteria</taxon>
        <taxon>Acetobacterales</taxon>
        <taxon>Roseomonadaceae</taxon>
        <taxon>Falsiroseomonas</taxon>
    </lineage>
</organism>
<dbReference type="InterPro" id="IPR000914">
    <property type="entry name" value="SBP_5_dom"/>
</dbReference>